<dbReference type="RefSeq" id="WP_161350638.1">
    <property type="nucleotide sequence ID" value="NZ_WTUX01000010.1"/>
</dbReference>
<dbReference type="AlphaFoldDB" id="A0A845M8C1"/>
<keyword evidence="3" id="KW-1185">Reference proteome</keyword>
<evidence type="ECO:0008006" key="4">
    <source>
        <dbReference type="Google" id="ProtNLM"/>
    </source>
</evidence>
<name>A0A845M8C1_9RHOB</name>
<dbReference type="InterPro" id="IPR042245">
    <property type="entry name" value="Tgt2/MlaC_sf"/>
</dbReference>
<proteinExistence type="predicted"/>
<evidence type="ECO:0000256" key="1">
    <source>
        <dbReference type="SAM" id="SignalP"/>
    </source>
</evidence>
<reference evidence="2 3" key="1">
    <citation type="submission" date="2019-12" db="EMBL/GenBank/DDBJ databases">
        <title>Maritimibacter sp. nov. sp. isolated from sea sand.</title>
        <authorList>
            <person name="Kim J."/>
            <person name="Jeong S.E."/>
            <person name="Jung H.S."/>
            <person name="Jeon C.O."/>
        </authorList>
    </citation>
    <scope>NUCLEOTIDE SEQUENCE [LARGE SCALE GENOMIC DNA]</scope>
    <source>
        <strain evidence="2 3">DP07</strain>
    </source>
</reference>
<dbReference type="InterPro" id="IPR008869">
    <property type="entry name" value="MlaC/ttg2D"/>
</dbReference>
<protein>
    <recommendedName>
        <fullName evidence="4">Phospholipid transport system substrate-binding protein</fullName>
    </recommendedName>
</protein>
<dbReference type="Pfam" id="PF05494">
    <property type="entry name" value="MlaC"/>
    <property type="match status" value="1"/>
</dbReference>
<evidence type="ECO:0000313" key="2">
    <source>
        <dbReference type="EMBL" id="MZR12521.1"/>
    </source>
</evidence>
<dbReference type="EMBL" id="WTUX01000010">
    <property type="protein sequence ID" value="MZR12521.1"/>
    <property type="molecule type" value="Genomic_DNA"/>
</dbReference>
<organism evidence="2 3">
    <name type="scientific">Maritimibacter harenae</name>
    <dbReference type="NCBI Taxonomy" id="2606218"/>
    <lineage>
        <taxon>Bacteria</taxon>
        <taxon>Pseudomonadati</taxon>
        <taxon>Pseudomonadota</taxon>
        <taxon>Alphaproteobacteria</taxon>
        <taxon>Rhodobacterales</taxon>
        <taxon>Roseobacteraceae</taxon>
        <taxon>Maritimibacter</taxon>
    </lineage>
</organism>
<sequence length="179" mass="19480">MTRIWALILWIWMAGLGPAAADPQGFVKDLSEDLAAAADAGLEATRVVLARDFDIAAMAFAALPDGYRAQAGRDYLDAYRTALARTFVTRRLESGTGTLTVLGTRQSGDVMLVGAEVASDGTRRVVEFYLRPEGNGYKVVNAAVEGILVTSEQRREFRPHLLSGEMPELLDYLDKVGSR</sequence>
<comment type="caution">
    <text evidence="2">The sequence shown here is derived from an EMBL/GenBank/DDBJ whole genome shotgun (WGS) entry which is preliminary data.</text>
</comment>
<dbReference type="Gene3D" id="3.10.450.710">
    <property type="entry name" value="Tgt2/MlaC"/>
    <property type="match status" value="1"/>
</dbReference>
<feature type="signal peptide" evidence="1">
    <location>
        <begin position="1"/>
        <end position="21"/>
    </location>
</feature>
<dbReference type="Proteomes" id="UP000467322">
    <property type="component" value="Unassembled WGS sequence"/>
</dbReference>
<keyword evidence="1" id="KW-0732">Signal</keyword>
<feature type="chain" id="PRO_5032560839" description="Phospholipid transport system substrate-binding protein" evidence="1">
    <location>
        <begin position="22"/>
        <end position="179"/>
    </location>
</feature>
<gene>
    <name evidence="2" type="ORF">GQE99_05755</name>
</gene>
<evidence type="ECO:0000313" key="3">
    <source>
        <dbReference type="Proteomes" id="UP000467322"/>
    </source>
</evidence>
<accession>A0A845M8C1</accession>